<dbReference type="EMBL" id="AP022575">
    <property type="protein sequence ID" value="BBX73057.1"/>
    <property type="molecule type" value="Genomic_DNA"/>
</dbReference>
<dbReference type="AlphaFoldDB" id="A0A7I7MMQ7"/>
<evidence type="ECO:0000313" key="1">
    <source>
        <dbReference type="EMBL" id="BBX73057.1"/>
    </source>
</evidence>
<reference evidence="1 2" key="1">
    <citation type="journal article" date="2019" name="Emerg. Microbes Infect.">
        <title>Comprehensive subspecies identification of 175 nontuberculous mycobacteria species based on 7547 genomic profiles.</title>
        <authorList>
            <person name="Matsumoto Y."/>
            <person name="Kinjo T."/>
            <person name="Motooka D."/>
            <person name="Nabeya D."/>
            <person name="Jung N."/>
            <person name="Uechi K."/>
            <person name="Horii T."/>
            <person name="Iida T."/>
            <person name="Fujita J."/>
            <person name="Nakamura S."/>
        </authorList>
    </citation>
    <scope>NUCLEOTIDE SEQUENCE [LARGE SCALE GENOMIC DNA]</scope>
    <source>
        <strain evidence="1 2">JCM 14233</strain>
    </source>
</reference>
<sequence>MSTTQLQPRTRMFARVLGPFSVIVSVTAVARASTMRTLLSEFEASSVWAWVTGAFVLLAGLVVIALHQYWRGLAAIIVSLMGWLFALRGLLLLAFPNAVMSIADATIGLTALWVSLSIVFALVGVYLTYVGWRPAPDQSPPKADAATRDLPRAA</sequence>
<keyword evidence="2" id="KW-1185">Reference proteome</keyword>
<dbReference type="Proteomes" id="UP000467236">
    <property type="component" value="Chromosome"/>
</dbReference>
<dbReference type="KEGG" id="mshj:MSHI_09630"/>
<name>A0A7I7MMQ7_9MYCO</name>
<dbReference type="OrthoDB" id="4737921at2"/>
<organism evidence="1 2">
    <name type="scientific">Mycobacterium shinjukuense</name>
    <dbReference type="NCBI Taxonomy" id="398694"/>
    <lineage>
        <taxon>Bacteria</taxon>
        <taxon>Bacillati</taxon>
        <taxon>Actinomycetota</taxon>
        <taxon>Actinomycetes</taxon>
        <taxon>Mycobacteriales</taxon>
        <taxon>Mycobacteriaceae</taxon>
        <taxon>Mycobacterium</taxon>
    </lineage>
</organism>
<proteinExistence type="predicted"/>
<protein>
    <submittedName>
        <fullName evidence="1">Uncharacterized protein</fullName>
    </submittedName>
</protein>
<accession>A0A7I7MMQ7</accession>
<gene>
    <name evidence="1" type="ORF">MSHI_09630</name>
</gene>
<evidence type="ECO:0000313" key="2">
    <source>
        <dbReference type="Proteomes" id="UP000467236"/>
    </source>
</evidence>